<dbReference type="Gramene" id="TraesNOR6A03G03320740.1">
    <property type="protein sequence ID" value="TraesNOR6A03G03320740.1"/>
    <property type="gene ID" value="TraesNOR6A03G03320740"/>
</dbReference>
<sequence>MEKLMNPMLNHSDPANKLTLQESNVGFSLLNASLVKMPVFKEKQWILITANFRAKFLDIMNPYYSADTFLPTISAVIYNFKVLFAATYGNSTSFNIGNFESRFVPAPKVNFRYDSGIFILQYVSKYKGLELQGFSNDDLQALRQKFLFEIVTCKDNQIQLPLVTSFLQRHGLINTATFKGSALQDPTPRNTSMAKKFPYR</sequence>
<dbReference type="Gramene" id="TraesCS6A03G0355100.1">
    <property type="protein sequence ID" value="TraesCS6A03G0355100.1.CDS"/>
    <property type="gene ID" value="TraesCS6A03G0355100"/>
</dbReference>
<dbReference type="AlphaFoldDB" id="A0A3B6NNU8"/>
<dbReference type="EnsemblPlants" id="TraesCS6A02G149100.1">
    <property type="protein sequence ID" value="TraesCS6A02G149100.1"/>
    <property type="gene ID" value="TraesCS6A02G149100"/>
</dbReference>
<proteinExistence type="predicted"/>
<evidence type="ECO:0000313" key="1">
    <source>
        <dbReference type="EnsemblPlants" id="TraesCS6A02G149100.1"/>
    </source>
</evidence>
<reference evidence="1" key="1">
    <citation type="submission" date="2018-08" db="EMBL/GenBank/DDBJ databases">
        <authorList>
            <person name="Rossello M."/>
        </authorList>
    </citation>
    <scope>NUCLEOTIDE SEQUENCE [LARGE SCALE GENOMIC DNA]</scope>
    <source>
        <strain evidence="1">cv. Chinese Spring</strain>
    </source>
</reference>
<dbReference type="InterPro" id="IPR038765">
    <property type="entry name" value="Papain-like_cys_pep_sf"/>
</dbReference>
<dbReference type="Gramene" id="TraesCS6A02G149100.1">
    <property type="protein sequence ID" value="TraesCS6A02G149100.1"/>
    <property type="gene ID" value="TraesCS6A02G149100"/>
</dbReference>
<protein>
    <submittedName>
        <fullName evidence="1">Uncharacterized protein</fullName>
    </submittedName>
</protein>
<dbReference type="Gene3D" id="3.40.395.10">
    <property type="entry name" value="Adenoviral Proteinase, Chain A"/>
    <property type="match status" value="1"/>
</dbReference>
<name>A0A3B6NNU8_WHEAT</name>
<dbReference type="Proteomes" id="UP000019116">
    <property type="component" value="Chromosome 6A"/>
</dbReference>
<dbReference type="Gramene" id="TraesJAG6A03G03283730.1">
    <property type="protein sequence ID" value="TraesJAG6A03G03283730.1"/>
    <property type="gene ID" value="TraesJAG6A03G03283730"/>
</dbReference>
<dbReference type="OrthoDB" id="677376at2759"/>
<organism evidence="1">
    <name type="scientific">Triticum aestivum</name>
    <name type="common">Wheat</name>
    <dbReference type="NCBI Taxonomy" id="4565"/>
    <lineage>
        <taxon>Eukaryota</taxon>
        <taxon>Viridiplantae</taxon>
        <taxon>Streptophyta</taxon>
        <taxon>Embryophyta</taxon>
        <taxon>Tracheophyta</taxon>
        <taxon>Spermatophyta</taxon>
        <taxon>Magnoliopsida</taxon>
        <taxon>Liliopsida</taxon>
        <taxon>Poales</taxon>
        <taxon>Poaceae</taxon>
        <taxon>BOP clade</taxon>
        <taxon>Pooideae</taxon>
        <taxon>Triticodae</taxon>
        <taxon>Triticeae</taxon>
        <taxon>Triticinae</taxon>
        <taxon>Triticum</taxon>
    </lineage>
</organism>
<dbReference type="Gramene" id="TraesMAC6A03G03288490.1">
    <property type="protein sequence ID" value="TraesMAC6A03G03288490.1"/>
    <property type="gene ID" value="TraesMAC6A03G03288490"/>
</dbReference>
<dbReference type="Gramene" id="TraesSYM6A03G03229880.1">
    <property type="protein sequence ID" value="TraesSYM6A03G03229880.1"/>
    <property type="gene ID" value="TraesSYM6A03G03229880"/>
</dbReference>
<reference evidence="1" key="2">
    <citation type="submission" date="2018-10" db="UniProtKB">
        <authorList>
            <consortium name="EnsemblPlants"/>
        </authorList>
    </citation>
    <scope>IDENTIFICATION</scope>
</reference>
<dbReference type="Gramene" id="TraesLDM6A03G03292440.1">
    <property type="protein sequence ID" value="TraesLDM6A03G03292440.1"/>
    <property type="gene ID" value="TraesLDM6A03G03292440"/>
</dbReference>
<dbReference type="SUPFAM" id="SSF54001">
    <property type="entry name" value="Cysteine proteinases"/>
    <property type="match status" value="1"/>
</dbReference>
<dbReference type="Gramene" id="TraesLAC6A03G03243920.1">
    <property type="protein sequence ID" value="TraesLAC6A03G03243920.1"/>
    <property type="gene ID" value="TraesLAC6A03G03243920"/>
</dbReference>
<evidence type="ECO:0000313" key="2">
    <source>
        <dbReference type="Proteomes" id="UP000019116"/>
    </source>
</evidence>
<accession>A0A3B6NNU8</accession>
<dbReference type="Gramene" id="TraesJUL6A03G03315440.1">
    <property type="protein sequence ID" value="TraesJUL6A03G03315440.1"/>
    <property type="gene ID" value="TraesJUL6A03G03315440"/>
</dbReference>
<dbReference type="Gramene" id="TraesARI6A03G03244580.1">
    <property type="protein sequence ID" value="TraesARI6A03G03244580.1"/>
    <property type="gene ID" value="TraesARI6A03G03244580"/>
</dbReference>
<keyword evidence="2" id="KW-1185">Reference proteome</keyword>
<dbReference type="Gramene" id="TraesSTA6A03G03279820.1">
    <property type="protein sequence ID" value="TraesSTA6A03G03279820.1"/>
    <property type="gene ID" value="TraesSTA6A03G03279820"/>
</dbReference>